<keyword evidence="5 10" id="KW-0812">Transmembrane</keyword>
<dbReference type="Pfam" id="PF01618">
    <property type="entry name" value="MotA_ExbB"/>
    <property type="match status" value="1"/>
</dbReference>
<keyword evidence="9" id="KW-0813">Transport</keyword>
<dbReference type="PANTHER" id="PTHR30625:SF3">
    <property type="entry name" value="TOL-PAL SYSTEM PROTEIN TOLQ"/>
    <property type="match status" value="1"/>
</dbReference>
<evidence type="ECO:0000259" key="11">
    <source>
        <dbReference type="Pfam" id="PF01618"/>
    </source>
</evidence>
<comment type="similarity">
    <text evidence="9">Belongs to the exbB/tolQ family.</text>
</comment>
<evidence type="ECO:0000256" key="5">
    <source>
        <dbReference type="ARBA" id="ARBA00022692"/>
    </source>
</evidence>
<sequence>MDYVALAMRFIQQACRRRGTLRVRPATPAPSDGASLLGRAADRVLILPRFPTLARAHMVLLPTSNTFAPPLAAAAAGGGLDYMEIISHAGPVVLGVLALLILASVVSWGIILKKWLHLRRAQGESVKFLETFWQSKRLDAIYQAAEALSASPISQVFRAGYVELSKVTASQKRPGEDAMSEQLGGIENVERALKRAAVAEVTHLESTVPFLGTTASAAPFVGLFGTVWGIMRAFNDIYQMGNANLATVAKPISEALIATAFGLAAAIPAVVAYNYFVSRIRVLDTEMANFSNDFLNIVRRHFFS</sequence>
<dbReference type="GO" id="GO:0043213">
    <property type="term" value="P:bacteriocin transport"/>
    <property type="evidence" value="ECO:0007669"/>
    <property type="project" value="InterPro"/>
</dbReference>
<dbReference type="PANTHER" id="PTHR30625">
    <property type="entry name" value="PROTEIN TOLQ"/>
    <property type="match status" value="1"/>
</dbReference>
<evidence type="ECO:0000256" key="8">
    <source>
        <dbReference type="ARBA" id="ARBA00023306"/>
    </source>
</evidence>
<accession>A0A7I9VH92</accession>
<feature type="domain" description="MotA/TolQ/ExbB proton channel" evidence="11">
    <location>
        <begin position="181"/>
        <end position="287"/>
    </location>
</feature>
<evidence type="ECO:0000256" key="7">
    <source>
        <dbReference type="ARBA" id="ARBA00023136"/>
    </source>
</evidence>
<evidence type="ECO:0000256" key="6">
    <source>
        <dbReference type="ARBA" id="ARBA00022989"/>
    </source>
</evidence>
<feature type="transmembrane region" description="Helical" evidence="10">
    <location>
        <begin position="92"/>
        <end position="112"/>
    </location>
</feature>
<feature type="transmembrane region" description="Helical" evidence="10">
    <location>
        <begin position="210"/>
        <end position="231"/>
    </location>
</feature>
<dbReference type="NCBIfam" id="TIGR02796">
    <property type="entry name" value="tolQ"/>
    <property type="match status" value="1"/>
</dbReference>
<keyword evidence="3" id="KW-0997">Cell inner membrane</keyword>
<dbReference type="InterPro" id="IPR002898">
    <property type="entry name" value="MotA_ExbB_proton_chnl"/>
</dbReference>
<evidence type="ECO:0000256" key="2">
    <source>
        <dbReference type="ARBA" id="ARBA00022475"/>
    </source>
</evidence>
<gene>
    <name evidence="12" type="ORF">AMYX_03600</name>
</gene>
<protein>
    <recommendedName>
        <fullName evidence="11">MotA/TolQ/ExbB proton channel domain-containing protein</fullName>
    </recommendedName>
</protein>
<dbReference type="EMBL" id="BJTG01000001">
    <property type="protein sequence ID" value="GEJ55619.1"/>
    <property type="molecule type" value="Genomic_DNA"/>
</dbReference>
<keyword evidence="7 10" id="KW-0472">Membrane</keyword>
<dbReference type="GO" id="GO:0017038">
    <property type="term" value="P:protein import"/>
    <property type="evidence" value="ECO:0007669"/>
    <property type="project" value="TreeGrafter"/>
</dbReference>
<evidence type="ECO:0000256" key="4">
    <source>
        <dbReference type="ARBA" id="ARBA00022618"/>
    </source>
</evidence>
<dbReference type="GO" id="GO:0005886">
    <property type="term" value="C:plasma membrane"/>
    <property type="evidence" value="ECO:0007669"/>
    <property type="project" value="UniProtKB-SubCell"/>
</dbReference>
<keyword evidence="8" id="KW-0131">Cell cycle</keyword>
<keyword evidence="2" id="KW-1003">Cell membrane</keyword>
<organism evidence="12 13">
    <name type="scientific">Anaeromyxobacter diazotrophicus</name>
    <dbReference type="NCBI Taxonomy" id="2590199"/>
    <lineage>
        <taxon>Bacteria</taxon>
        <taxon>Pseudomonadati</taxon>
        <taxon>Myxococcota</taxon>
        <taxon>Myxococcia</taxon>
        <taxon>Myxococcales</taxon>
        <taxon>Cystobacterineae</taxon>
        <taxon>Anaeromyxobacteraceae</taxon>
        <taxon>Anaeromyxobacter</taxon>
    </lineage>
</organism>
<evidence type="ECO:0000256" key="10">
    <source>
        <dbReference type="SAM" id="Phobius"/>
    </source>
</evidence>
<dbReference type="GO" id="GO:0051301">
    <property type="term" value="P:cell division"/>
    <property type="evidence" value="ECO:0007669"/>
    <property type="project" value="UniProtKB-KW"/>
</dbReference>
<dbReference type="InterPro" id="IPR050790">
    <property type="entry name" value="ExbB/TolQ_transport"/>
</dbReference>
<evidence type="ECO:0000313" key="12">
    <source>
        <dbReference type="EMBL" id="GEJ55619.1"/>
    </source>
</evidence>
<evidence type="ECO:0000256" key="9">
    <source>
        <dbReference type="RuleBase" id="RU004057"/>
    </source>
</evidence>
<dbReference type="InterPro" id="IPR014163">
    <property type="entry name" value="Tol-Pal_TolQ"/>
</dbReference>
<comment type="caution">
    <text evidence="12">The sequence shown here is derived from an EMBL/GenBank/DDBJ whole genome shotgun (WGS) entry which is preliminary data.</text>
</comment>
<evidence type="ECO:0000256" key="3">
    <source>
        <dbReference type="ARBA" id="ARBA00022519"/>
    </source>
</evidence>
<dbReference type="Proteomes" id="UP000503640">
    <property type="component" value="Unassembled WGS sequence"/>
</dbReference>
<evidence type="ECO:0000256" key="1">
    <source>
        <dbReference type="ARBA" id="ARBA00004651"/>
    </source>
</evidence>
<proteinExistence type="inferred from homology"/>
<keyword evidence="4" id="KW-0132">Cell division</keyword>
<keyword evidence="6 10" id="KW-1133">Transmembrane helix</keyword>
<keyword evidence="9" id="KW-0653">Protein transport</keyword>
<keyword evidence="13" id="KW-1185">Reference proteome</keyword>
<evidence type="ECO:0000313" key="13">
    <source>
        <dbReference type="Proteomes" id="UP000503640"/>
    </source>
</evidence>
<reference evidence="13" key="1">
    <citation type="journal article" date="2020" name="Appl. Environ. Microbiol.">
        <title>Diazotrophic Anaeromyxobacter Isolates from Soils.</title>
        <authorList>
            <person name="Masuda Y."/>
            <person name="Yamanaka H."/>
            <person name="Xu Z.X."/>
            <person name="Shiratori Y."/>
            <person name="Aono T."/>
            <person name="Amachi S."/>
            <person name="Senoo K."/>
            <person name="Itoh H."/>
        </authorList>
    </citation>
    <scope>NUCLEOTIDE SEQUENCE [LARGE SCALE GENOMIC DNA]</scope>
    <source>
        <strain evidence="13">R267</strain>
    </source>
</reference>
<comment type="subcellular location">
    <subcellularLocation>
        <location evidence="1">Cell membrane</location>
        <topology evidence="1">Multi-pass membrane protein</topology>
    </subcellularLocation>
    <subcellularLocation>
        <location evidence="9">Membrane</location>
        <topology evidence="9">Multi-pass membrane protein</topology>
    </subcellularLocation>
</comment>
<dbReference type="AlphaFoldDB" id="A0A7I9VH92"/>
<feature type="transmembrane region" description="Helical" evidence="10">
    <location>
        <begin position="255"/>
        <end position="277"/>
    </location>
</feature>
<name>A0A7I9VH92_9BACT</name>